<dbReference type="NCBIfam" id="TIGR01640">
    <property type="entry name" value="F_box_assoc_1"/>
    <property type="match status" value="1"/>
</dbReference>
<dbReference type="OrthoDB" id="1164283at2759"/>
<keyword evidence="2" id="KW-1185">Reference proteome</keyword>
<feature type="domain" description="F-box associated beta-propeller type 1" evidence="1">
    <location>
        <begin position="2"/>
        <end position="232"/>
    </location>
</feature>
<dbReference type="AlphaFoldDB" id="A0A6P6WTI4"/>
<evidence type="ECO:0000313" key="2">
    <source>
        <dbReference type="Proteomes" id="UP001652660"/>
    </source>
</evidence>
<protein>
    <submittedName>
        <fullName evidence="3">F-box/kelch-repeat protein At3g06240-like</fullName>
    </submittedName>
</protein>
<dbReference type="GeneID" id="113735901"/>
<reference evidence="2" key="1">
    <citation type="journal article" date="2025" name="Foods">
        <title>Unveiling the Microbial Signatures of Arabica Coffee Cherries: Insights into Ripeness Specific Diversity, Functional Traits, and Implications for Quality and Safety.</title>
        <authorList>
            <consortium name="RefSeq"/>
            <person name="Tenea G.N."/>
            <person name="Cifuentes V."/>
            <person name="Reyes P."/>
            <person name="Cevallos-Vallejos M."/>
        </authorList>
    </citation>
    <scope>NUCLEOTIDE SEQUENCE [LARGE SCALE GENOMIC DNA]</scope>
</reference>
<gene>
    <name evidence="3" type="primary">LOC113735901</name>
</gene>
<dbReference type="Proteomes" id="UP001652660">
    <property type="component" value="Chromosome 3c"/>
</dbReference>
<evidence type="ECO:0000259" key="1">
    <source>
        <dbReference type="Pfam" id="PF07734"/>
    </source>
</evidence>
<sequence>MLSILNNKSLYLWNPSTILLKKLPEIGFWEDSYVFYGFGYDQSYDDYKVLRGVCCDEYWFNEENFIYSHSIKRKGVRVYSKRSNSWKRIGNCPYNEVLQVDGAYVDGFFYWLVLEKRGKDQMLCRRIGCFDLGDEKFKNLELPKFTGHMLHVGVLERFLCLVCNHYESGPGAWTIWVMKEHGIISSWAIVANIPILFRTPFVVPLSINKHGEVVLQMGHKKVVKFNSRKNKFDVLVHKNFEIETALYTESNLSPCTNPKRKATTEAREILKRVEL</sequence>
<dbReference type="InterPro" id="IPR017451">
    <property type="entry name" value="F-box-assoc_interact_dom"/>
</dbReference>
<evidence type="ECO:0000313" key="3">
    <source>
        <dbReference type="RefSeq" id="XP_027118670.1"/>
    </source>
</evidence>
<reference evidence="3" key="2">
    <citation type="submission" date="2025-08" db="UniProtKB">
        <authorList>
            <consortium name="RefSeq"/>
        </authorList>
    </citation>
    <scope>IDENTIFICATION</scope>
    <source>
        <tissue evidence="3">Leaves</tissue>
    </source>
</reference>
<name>A0A6P6WTI4_COFAR</name>
<organism evidence="2 3">
    <name type="scientific">Coffea arabica</name>
    <name type="common">Arabian coffee</name>
    <dbReference type="NCBI Taxonomy" id="13443"/>
    <lineage>
        <taxon>Eukaryota</taxon>
        <taxon>Viridiplantae</taxon>
        <taxon>Streptophyta</taxon>
        <taxon>Embryophyta</taxon>
        <taxon>Tracheophyta</taxon>
        <taxon>Spermatophyta</taxon>
        <taxon>Magnoliopsida</taxon>
        <taxon>eudicotyledons</taxon>
        <taxon>Gunneridae</taxon>
        <taxon>Pentapetalae</taxon>
        <taxon>asterids</taxon>
        <taxon>lamiids</taxon>
        <taxon>Gentianales</taxon>
        <taxon>Rubiaceae</taxon>
        <taxon>Ixoroideae</taxon>
        <taxon>Gardenieae complex</taxon>
        <taxon>Bertiereae - Coffeeae clade</taxon>
        <taxon>Coffeeae</taxon>
        <taxon>Coffea</taxon>
    </lineage>
</organism>
<dbReference type="InterPro" id="IPR050796">
    <property type="entry name" value="SCF_F-box_component"/>
</dbReference>
<dbReference type="PANTHER" id="PTHR31672:SF13">
    <property type="entry name" value="F-BOX PROTEIN CPR30-LIKE"/>
    <property type="match status" value="1"/>
</dbReference>
<dbReference type="RefSeq" id="XP_027118670.1">
    <property type="nucleotide sequence ID" value="XM_027262869.1"/>
</dbReference>
<proteinExistence type="predicted"/>
<dbReference type="InterPro" id="IPR006527">
    <property type="entry name" value="F-box-assoc_dom_typ1"/>
</dbReference>
<dbReference type="PANTHER" id="PTHR31672">
    <property type="entry name" value="BNACNNG10540D PROTEIN"/>
    <property type="match status" value="1"/>
</dbReference>
<accession>A0A6P6WTI4</accession>
<dbReference type="Pfam" id="PF07734">
    <property type="entry name" value="FBA_1"/>
    <property type="match status" value="1"/>
</dbReference>